<gene>
    <name evidence="1" type="ORF">IE53DRAFT_133013</name>
</gene>
<accession>A0ACD0NV33</accession>
<dbReference type="EMBL" id="KZ820019">
    <property type="protein sequence ID" value="PWN49670.1"/>
    <property type="molecule type" value="Genomic_DNA"/>
</dbReference>
<sequence>MRKVGRRGGGERWPTGEGGEGEGGTLPNHIPLPGSTRSGENTHNSTRQMGGRGCGGRSFARGFPPSPLLVIFFWGGGGTDANHSFLSSSSLSSGQVRSFFFIPFLVVGRGRFEREDIEWERGRWEGIKKVHTHACMQRWIRFQDRHRQREGERVGGRGEGEDGERGRKRKTQKSHPKFLFFYFFPPVAGSCRSGGGDLPASEKEETGC</sequence>
<protein>
    <submittedName>
        <fullName evidence="1">Uncharacterized protein</fullName>
    </submittedName>
</protein>
<proteinExistence type="predicted"/>
<name>A0ACD0NV33_9BASI</name>
<organism evidence="1 2">
    <name type="scientific">Violaceomyces palustris</name>
    <dbReference type="NCBI Taxonomy" id="1673888"/>
    <lineage>
        <taxon>Eukaryota</taxon>
        <taxon>Fungi</taxon>
        <taxon>Dikarya</taxon>
        <taxon>Basidiomycota</taxon>
        <taxon>Ustilaginomycotina</taxon>
        <taxon>Ustilaginomycetes</taxon>
        <taxon>Violaceomycetales</taxon>
        <taxon>Violaceomycetaceae</taxon>
        <taxon>Violaceomyces</taxon>
    </lineage>
</organism>
<evidence type="ECO:0000313" key="2">
    <source>
        <dbReference type="Proteomes" id="UP000245626"/>
    </source>
</evidence>
<reference evidence="1 2" key="1">
    <citation type="journal article" date="2018" name="Mol. Biol. Evol.">
        <title>Broad Genomic Sampling Reveals a Smut Pathogenic Ancestry of the Fungal Clade Ustilaginomycotina.</title>
        <authorList>
            <person name="Kijpornyongpan T."/>
            <person name="Mondo S.J."/>
            <person name="Barry K."/>
            <person name="Sandor L."/>
            <person name="Lee J."/>
            <person name="Lipzen A."/>
            <person name="Pangilinan J."/>
            <person name="LaButti K."/>
            <person name="Hainaut M."/>
            <person name="Henrissat B."/>
            <person name="Grigoriev I.V."/>
            <person name="Spatafora J.W."/>
            <person name="Aime M.C."/>
        </authorList>
    </citation>
    <scope>NUCLEOTIDE SEQUENCE [LARGE SCALE GENOMIC DNA]</scope>
    <source>
        <strain evidence="1 2">SA 807</strain>
    </source>
</reference>
<evidence type="ECO:0000313" key="1">
    <source>
        <dbReference type="EMBL" id="PWN49670.1"/>
    </source>
</evidence>
<keyword evidence="2" id="KW-1185">Reference proteome</keyword>
<dbReference type="Proteomes" id="UP000245626">
    <property type="component" value="Unassembled WGS sequence"/>
</dbReference>